<feature type="domain" description="Histidine kinase" evidence="10">
    <location>
        <begin position="337"/>
        <end position="559"/>
    </location>
</feature>
<dbReference type="PROSITE" id="PS50113">
    <property type="entry name" value="PAC"/>
    <property type="match status" value="1"/>
</dbReference>
<dbReference type="AlphaFoldDB" id="A0A166IGW0"/>
<evidence type="ECO:0000256" key="5">
    <source>
        <dbReference type="ARBA" id="ARBA00022741"/>
    </source>
</evidence>
<dbReference type="CDD" id="cd00130">
    <property type="entry name" value="PAS"/>
    <property type="match status" value="2"/>
</dbReference>
<feature type="domain" description="Response regulatory" evidence="11">
    <location>
        <begin position="577"/>
        <end position="693"/>
    </location>
</feature>
<dbReference type="InterPro" id="IPR036890">
    <property type="entry name" value="HATPase_C_sf"/>
</dbReference>
<dbReference type="OrthoDB" id="9788063at2"/>
<evidence type="ECO:0000256" key="3">
    <source>
        <dbReference type="ARBA" id="ARBA00022553"/>
    </source>
</evidence>
<sequence>MMRENLEQAITWAHHRLENLSVRASQTGEQEGYQELLQEAIAEISISLEELHVLAEELTQQNRELVTTRYLVEAERQSYEDLFNFAPDGYLVTDITGVIQEVNYAAAKLFNVRQSYLIGKPLSVFIHHTELPKFRFCIGKLQQQQEQKITAEFRVFHNEGKIDFPAEMTVALTEGNSQQKKAGLRWLFRDISDRLQAQQKIREQAALLDITTDAIFVRDLQNQILYWNKGAEKIYGWRAEEAIGKNTWELLSPEASPQLAVALTTVLKNGSWFGELRKVTRNGKRIVINSRWTLMYDTAGAPRSIMTVDTDITEKKQLEIQLQRAQRLESLATLTSAIAHDLKNILSPIMTVAQLLPLKHPQLSESSLQMLNLLETNTKKGTDLVQQIQSFTRNFQGKGSIVLVANLSQDIEQTIKQILPKSIETEINISSEIEFVRGNQAQIHEVLINLLVNARDAMPEGGKVEISGHKVLIDDSFTKTNIGAKVGEYLVITVSDTGIGMSPELIAKILTPNFTTPEQGKGTGLGLAIDIINSYGGFLEVSSQVGVGSQFQVYLPSSHSTPPIVDEVKLPTGNGELILVVDDESAITQITKTTLEIHNYRVLIAQNGIEALTLYSQYQQDIKLVLIDMMMPSMAGGTAIRTLQVINPEVQIIAMSGLASAAALARGTVTGIHGFLAKPFTADELLNSIHDVLVGKMIA</sequence>
<evidence type="ECO:0000313" key="14">
    <source>
        <dbReference type="EMBL" id="KZL48382.1"/>
    </source>
</evidence>
<dbReference type="InterPro" id="IPR000700">
    <property type="entry name" value="PAS-assoc_C"/>
</dbReference>
<evidence type="ECO:0000256" key="4">
    <source>
        <dbReference type="ARBA" id="ARBA00022679"/>
    </source>
</evidence>
<evidence type="ECO:0000313" key="15">
    <source>
        <dbReference type="Proteomes" id="UP000076555"/>
    </source>
</evidence>
<dbReference type="InterPro" id="IPR003594">
    <property type="entry name" value="HATPase_dom"/>
</dbReference>
<dbReference type="Pfam" id="PF02518">
    <property type="entry name" value="HATPase_c"/>
    <property type="match status" value="1"/>
</dbReference>
<evidence type="ECO:0000259" key="10">
    <source>
        <dbReference type="PROSITE" id="PS50109"/>
    </source>
</evidence>
<name>A0A166IGW0_NODSP</name>
<dbReference type="SMART" id="SM00387">
    <property type="entry name" value="HATPase_c"/>
    <property type="match status" value="1"/>
</dbReference>
<dbReference type="Gene3D" id="3.40.50.2300">
    <property type="match status" value="1"/>
</dbReference>
<evidence type="ECO:0000256" key="2">
    <source>
        <dbReference type="ARBA" id="ARBA00012438"/>
    </source>
</evidence>
<dbReference type="Gene3D" id="3.30.450.20">
    <property type="entry name" value="PAS domain"/>
    <property type="match status" value="2"/>
</dbReference>
<dbReference type="Pfam" id="PF00072">
    <property type="entry name" value="Response_reg"/>
    <property type="match status" value="1"/>
</dbReference>
<keyword evidence="8" id="KW-0902">Two-component regulatory system</keyword>
<comment type="catalytic activity">
    <reaction evidence="1">
        <text>ATP + protein L-histidine = ADP + protein N-phospho-L-histidine.</text>
        <dbReference type="EC" id="2.7.13.3"/>
    </reaction>
</comment>
<reference evidence="14 15" key="1">
    <citation type="submission" date="2016-04" db="EMBL/GenBank/DDBJ databases">
        <title>Draft Genome Assembly of the Bloom-forming Cyanobacterium Nodularia spumigena Strain CENA596 in Shrimp Production Ponds.</title>
        <authorList>
            <person name="Popin R.V."/>
            <person name="Rigonato J."/>
            <person name="Abreu V.A."/>
            <person name="Andreote A.P."/>
            <person name="Silveira S.B."/>
            <person name="Odebrecht C."/>
            <person name="Fiore M.F."/>
        </authorList>
    </citation>
    <scope>NUCLEOTIDE SEQUENCE [LARGE SCALE GENOMIC DNA]</scope>
    <source>
        <strain evidence="14 15">CENA596</strain>
    </source>
</reference>
<dbReference type="InterPro" id="IPR001610">
    <property type="entry name" value="PAC"/>
</dbReference>
<keyword evidence="7" id="KW-0067">ATP-binding</keyword>
<accession>A0A166IGW0</accession>
<evidence type="ECO:0000256" key="6">
    <source>
        <dbReference type="ARBA" id="ARBA00022777"/>
    </source>
</evidence>
<dbReference type="InterPro" id="IPR013767">
    <property type="entry name" value="PAS_fold"/>
</dbReference>
<dbReference type="CDD" id="cd00156">
    <property type="entry name" value="REC"/>
    <property type="match status" value="1"/>
</dbReference>
<dbReference type="GO" id="GO:0000155">
    <property type="term" value="F:phosphorelay sensor kinase activity"/>
    <property type="evidence" value="ECO:0007669"/>
    <property type="project" value="InterPro"/>
</dbReference>
<dbReference type="PRINTS" id="PR00344">
    <property type="entry name" value="BCTRLSENSOR"/>
</dbReference>
<dbReference type="SUPFAM" id="SSF47384">
    <property type="entry name" value="Homodimeric domain of signal transducing histidine kinase"/>
    <property type="match status" value="1"/>
</dbReference>
<dbReference type="RefSeq" id="WP_063874003.1">
    <property type="nucleotide sequence ID" value="NZ_CAWMRI010000249.1"/>
</dbReference>
<dbReference type="CDD" id="cd00082">
    <property type="entry name" value="HisKA"/>
    <property type="match status" value="1"/>
</dbReference>
<dbReference type="Gene3D" id="3.30.565.10">
    <property type="entry name" value="Histidine kinase-like ATPase, C-terminal domain"/>
    <property type="match status" value="1"/>
</dbReference>
<dbReference type="InterPro" id="IPR036097">
    <property type="entry name" value="HisK_dim/P_sf"/>
</dbReference>
<dbReference type="InterPro" id="IPR035965">
    <property type="entry name" value="PAS-like_dom_sf"/>
</dbReference>
<dbReference type="InterPro" id="IPR000014">
    <property type="entry name" value="PAS"/>
</dbReference>
<evidence type="ECO:0000256" key="1">
    <source>
        <dbReference type="ARBA" id="ARBA00000085"/>
    </source>
</evidence>
<dbReference type="PROSITE" id="PS50110">
    <property type="entry name" value="RESPONSE_REGULATORY"/>
    <property type="match status" value="1"/>
</dbReference>
<dbReference type="SUPFAM" id="SSF55874">
    <property type="entry name" value="ATPase domain of HSP90 chaperone/DNA topoisomerase II/histidine kinase"/>
    <property type="match status" value="1"/>
</dbReference>
<dbReference type="EC" id="2.7.13.3" evidence="2"/>
<feature type="domain" description="PAS" evidence="12">
    <location>
        <begin position="75"/>
        <end position="130"/>
    </location>
</feature>
<dbReference type="InterPro" id="IPR003661">
    <property type="entry name" value="HisK_dim/P_dom"/>
</dbReference>
<feature type="modified residue" description="4-aspartylphosphate" evidence="9">
    <location>
        <position position="628"/>
    </location>
</feature>
<dbReference type="SMART" id="SM00388">
    <property type="entry name" value="HisKA"/>
    <property type="match status" value="1"/>
</dbReference>
<dbReference type="Proteomes" id="UP000076555">
    <property type="component" value="Unassembled WGS sequence"/>
</dbReference>
<gene>
    <name evidence="14" type="ORF">A2T98_18335</name>
</gene>
<dbReference type="PROSITE" id="PS50109">
    <property type="entry name" value="HIS_KIN"/>
    <property type="match status" value="1"/>
</dbReference>
<comment type="caution">
    <text evidence="14">The sequence shown here is derived from an EMBL/GenBank/DDBJ whole genome shotgun (WGS) entry which is preliminary data.</text>
</comment>
<feature type="domain" description="PAC" evidence="13">
    <location>
        <begin position="272"/>
        <end position="324"/>
    </location>
</feature>
<dbReference type="InterPro" id="IPR004358">
    <property type="entry name" value="Sig_transdc_His_kin-like_C"/>
</dbReference>
<dbReference type="PROSITE" id="PS50112">
    <property type="entry name" value="PAS"/>
    <property type="match status" value="2"/>
</dbReference>
<evidence type="ECO:0000259" key="11">
    <source>
        <dbReference type="PROSITE" id="PS50110"/>
    </source>
</evidence>
<dbReference type="InterPro" id="IPR001789">
    <property type="entry name" value="Sig_transdc_resp-reg_receiver"/>
</dbReference>
<evidence type="ECO:0000256" key="9">
    <source>
        <dbReference type="PROSITE-ProRule" id="PRU00169"/>
    </source>
</evidence>
<dbReference type="InterPro" id="IPR005467">
    <property type="entry name" value="His_kinase_dom"/>
</dbReference>
<protein>
    <recommendedName>
        <fullName evidence="2">histidine kinase</fullName>
        <ecNumber evidence="2">2.7.13.3</ecNumber>
    </recommendedName>
</protein>
<dbReference type="PANTHER" id="PTHR43065:SF46">
    <property type="entry name" value="C4-DICARBOXYLATE TRANSPORT SENSOR PROTEIN DCTB"/>
    <property type="match status" value="1"/>
</dbReference>
<dbReference type="Gene3D" id="1.10.287.130">
    <property type="match status" value="1"/>
</dbReference>
<dbReference type="GO" id="GO:0006355">
    <property type="term" value="P:regulation of DNA-templated transcription"/>
    <property type="evidence" value="ECO:0007669"/>
    <property type="project" value="InterPro"/>
</dbReference>
<dbReference type="Pfam" id="PF00512">
    <property type="entry name" value="HisKA"/>
    <property type="match status" value="1"/>
</dbReference>
<evidence type="ECO:0000259" key="13">
    <source>
        <dbReference type="PROSITE" id="PS50113"/>
    </source>
</evidence>
<dbReference type="GO" id="GO:0005524">
    <property type="term" value="F:ATP binding"/>
    <property type="evidence" value="ECO:0007669"/>
    <property type="project" value="UniProtKB-KW"/>
</dbReference>
<keyword evidence="6 14" id="KW-0418">Kinase</keyword>
<feature type="domain" description="PAS" evidence="12">
    <location>
        <begin position="200"/>
        <end position="270"/>
    </location>
</feature>
<dbReference type="SMART" id="SM00091">
    <property type="entry name" value="PAS"/>
    <property type="match status" value="2"/>
</dbReference>
<dbReference type="InterPro" id="IPR011006">
    <property type="entry name" value="CheY-like_superfamily"/>
</dbReference>
<evidence type="ECO:0000259" key="12">
    <source>
        <dbReference type="PROSITE" id="PS50112"/>
    </source>
</evidence>
<proteinExistence type="predicted"/>
<dbReference type="SUPFAM" id="SSF55785">
    <property type="entry name" value="PYP-like sensor domain (PAS domain)"/>
    <property type="match status" value="2"/>
</dbReference>
<dbReference type="NCBIfam" id="TIGR00229">
    <property type="entry name" value="sensory_box"/>
    <property type="match status" value="2"/>
</dbReference>
<keyword evidence="4" id="KW-0808">Transferase</keyword>
<evidence type="ECO:0000256" key="7">
    <source>
        <dbReference type="ARBA" id="ARBA00022840"/>
    </source>
</evidence>
<dbReference type="PANTHER" id="PTHR43065">
    <property type="entry name" value="SENSOR HISTIDINE KINASE"/>
    <property type="match status" value="1"/>
</dbReference>
<dbReference type="SMART" id="SM00086">
    <property type="entry name" value="PAC"/>
    <property type="match status" value="2"/>
</dbReference>
<dbReference type="EMBL" id="LWAJ01000249">
    <property type="protein sequence ID" value="KZL48382.1"/>
    <property type="molecule type" value="Genomic_DNA"/>
</dbReference>
<dbReference type="SUPFAM" id="SSF52172">
    <property type="entry name" value="CheY-like"/>
    <property type="match status" value="1"/>
</dbReference>
<keyword evidence="5" id="KW-0547">Nucleotide-binding</keyword>
<keyword evidence="3 9" id="KW-0597">Phosphoprotein</keyword>
<evidence type="ECO:0000256" key="8">
    <source>
        <dbReference type="ARBA" id="ARBA00023012"/>
    </source>
</evidence>
<organism evidence="14 15">
    <name type="scientific">Nodularia spumigena CENA596</name>
    <dbReference type="NCBI Taxonomy" id="1819295"/>
    <lineage>
        <taxon>Bacteria</taxon>
        <taxon>Bacillati</taxon>
        <taxon>Cyanobacteriota</taxon>
        <taxon>Cyanophyceae</taxon>
        <taxon>Nostocales</taxon>
        <taxon>Nodulariaceae</taxon>
        <taxon>Nodularia</taxon>
    </lineage>
</organism>
<dbReference type="Pfam" id="PF00989">
    <property type="entry name" value="PAS"/>
    <property type="match status" value="2"/>
</dbReference>
<dbReference type="SMART" id="SM00448">
    <property type="entry name" value="REC"/>
    <property type="match status" value="1"/>
</dbReference>